<dbReference type="Gene3D" id="2.170.130.10">
    <property type="entry name" value="TonB-dependent receptor, plug domain"/>
    <property type="match status" value="1"/>
</dbReference>
<comment type="similarity">
    <text evidence="8 9">Belongs to the TonB-dependent receptor family.</text>
</comment>
<dbReference type="GO" id="GO:0015344">
    <property type="term" value="F:siderophore uptake transmembrane transporter activity"/>
    <property type="evidence" value="ECO:0007669"/>
    <property type="project" value="TreeGrafter"/>
</dbReference>
<proteinExistence type="inferred from homology"/>
<protein>
    <submittedName>
        <fullName evidence="12">TonB-dependent receptor</fullName>
    </submittedName>
</protein>
<evidence type="ECO:0000256" key="1">
    <source>
        <dbReference type="ARBA" id="ARBA00004571"/>
    </source>
</evidence>
<keyword evidence="3 8" id="KW-1134">Transmembrane beta strand</keyword>
<keyword evidence="13" id="KW-1185">Reference proteome</keyword>
<evidence type="ECO:0000256" key="5">
    <source>
        <dbReference type="ARBA" id="ARBA00023077"/>
    </source>
</evidence>
<dbReference type="InterPro" id="IPR012910">
    <property type="entry name" value="Plug_dom"/>
</dbReference>
<keyword evidence="4 8" id="KW-0812">Transmembrane</keyword>
<sequence>MKASLSILIAGSLWLCIHTGTFGYGSLVKGHVSDSTSGHSLAGATIVLGADQELSITDELGNFKFDDLAPGTYRVRVSYIGYRAQEIVVSVGENETVTVKVQLAASTLSLNEVVVSGNASAEETMTTISKIDMALRPVKSSQEILRMIPGVVTAQHAGGGKAEQIFLRGFDLDHGTDISLSVDGMPVNMVSHAHGQGYADLHFLTPEIIDYVNFNKGPYYASVGDFNTTGYANFQTKNALDQSSVKFEAGRFDTYRAVGLFNVLNNPTKNQHAYFATEYQFTNGPFESPQNFNRINLFGKFTSRIGDHEFFTASLSTFKSEWDASGQIPERTISSGLISRFGALDNTEGGFTGRSNANFSFLKFLDDGSFLKNQFYVSRYNFELYSNFTYFLNDSINGDEIKQKENRTIYGYNGSYQKELHLGSMPVQSEFGMGFRYDDVDNIELSHVKARYTFISPIALGDVDQINGSAYADFKVSLSSRLILNAGGRVDAFSFQYANKLDSSYSRKVQTATAISPKLSLFYNATPALQLYIKSGYGFHSNDARVVVAQEGKQILPKAFGTDIGFFAKPAKSLLVNFAIWQLNLQQEFVYVGDEAVVEPSGETQRYGLDLSLRYQALNWLFLDFDGNYAHGRSVDDPEGENYIPLAPTFTSVAGVTATLRNGLRASLRYRLVSDRPANENNSVVAKGYFLLDGVITYTRSKYELSLSATNILNREWNEAQFDTLTRLRGENTGVSELTFTPGDPAFVKTGIRFFF</sequence>
<dbReference type="Gene3D" id="2.40.170.20">
    <property type="entry name" value="TonB-dependent receptor, beta-barrel domain"/>
    <property type="match status" value="1"/>
</dbReference>
<evidence type="ECO:0000313" key="12">
    <source>
        <dbReference type="EMBL" id="AYB29993.1"/>
    </source>
</evidence>
<dbReference type="OrthoDB" id="99480at2"/>
<evidence type="ECO:0000256" key="7">
    <source>
        <dbReference type="ARBA" id="ARBA00023237"/>
    </source>
</evidence>
<name>A0A385SE72_9BACT</name>
<dbReference type="PANTHER" id="PTHR30069">
    <property type="entry name" value="TONB-DEPENDENT OUTER MEMBRANE RECEPTOR"/>
    <property type="match status" value="1"/>
</dbReference>
<dbReference type="Pfam" id="PF00593">
    <property type="entry name" value="TonB_dep_Rec_b-barrel"/>
    <property type="match status" value="1"/>
</dbReference>
<dbReference type="Pfam" id="PF07715">
    <property type="entry name" value="Plug"/>
    <property type="match status" value="1"/>
</dbReference>
<dbReference type="SUPFAM" id="SSF49464">
    <property type="entry name" value="Carboxypeptidase regulatory domain-like"/>
    <property type="match status" value="1"/>
</dbReference>
<evidence type="ECO:0000256" key="2">
    <source>
        <dbReference type="ARBA" id="ARBA00022448"/>
    </source>
</evidence>
<keyword evidence="6 8" id="KW-0472">Membrane</keyword>
<dbReference type="AlphaFoldDB" id="A0A385SE72"/>
<evidence type="ECO:0000256" key="3">
    <source>
        <dbReference type="ARBA" id="ARBA00022452"/>
    </source>
</evidence>
<dbReference type="InterPro" id="IPR036942">
    <property type="entry name" value="Beta-barrel_TonB_sf"/>
</dbReference>
<dbReference type="Gene3D" id="2.60.40.1120">
    <property type="entry name" value="Carboxypeptidase-like, regulatory domain"/>
    <property type="match status" value="1"/>
</dbReference>
<evidence type="ECO:0000256" key="6">
    <source>
        <dbReference type="ARBA" id="ARBA00023136"/>
    </source>
</evidence>
<keyword evidence="7 8" id="KW-0998">Cell outer membrane</keyword>
<dbReference type="InterPro" id="IPR000531">
    <property type="entry name" value="Beta-barrel_TonB"/>
</dbReference>
<comment type="subcellular location">
    <subcellularLocation>
        <location evidence="1 8">Cell outer membrane</location>
        <topology evidence="1 8">Multi-pass membrane protein</topology>
    </subcellularLocation>
</comment>
<dbReference type="EMBL" id="CP032382">
    <property type="protein sequence ID" value="AYB29993.1"/>
    <property type="molecule type" value="Genomic_DNA"/>
</dbReference>
<dbReference type="GO" id="GO:0009279">
    <property type="term" value="C:cell outer membrane"/>
    <property type="evidence" value="ECO:0007669"/>
    <property type="project" value="UniProtKB-SubCell"/>
</dbReference>
<dbReference type="Proteomes" id="UP000266183">
    <property type="component" value="Chromosome"/>
</dbReference>
<dbReference type="InterPro" id="IPR008969">
    <property type="entry name" value="CarboxyPept-like_regulatory"/>
</dbReference>
<feature type="domain" description="TonB-dependent receptor-like beta-barrel" evidence="10">
    <location>
        <begin position="339"/>
        <end position="712"/>
    </location>
</feature>
<dbReference type="RefSeq" id="WP_119753300.1">
    <property type="nucleotide sequence ID" value="NZ_CP032382.1"/>
</dbReference>
<feature type="domain" description="TonB-dependent receptor plug" evidence="11">
    <location>
        <begin position="122"/>
        <end position="230"/>
    </location>
</feature>
<dbReference type="SUPFAM" id="SSF56935">
    <property type="entry name" value="Porins"/>
    <property type="match status" value="1"/>
</dbReference>
<evidence type="ECO:0000259" key="11">
    <source>
        <dbReference type="Pfam" id="PF07715"/>
    </source>
</evidence>
<reference evidence="13" key="1">
    <citation type="submission" date="2018-09" db="EMBL/GenBank/DDBJ databases">
        <title>Chryseolinea sp. KIS68-18 isolated from soil.</title>
        <authorList>
            <person name="Weon H.-Y."/>
            <person name="Kwon S.-W."/>
            <person name="Lee S.A."/>
        </authorList>
    </citation>
    <scope>NUCLEOTIDE SEQUENCE [LARGE SCALE GENOMIC DNA]</scope>
    <source>
        <strain evidence="13">KIS68-18</strain>
    </source>
</reference>
<evidence type="ECO:0000259" key="10">
    <source>
        <dbReference type="Pfam" id="PF00593"/>
    </source>
</evidence>
<keyword evidence="2 8" id="KW-0813">Transport</keyword>
<keyword evidence="5 9" id="KW-0798">TonB box</keyword>
<dbReference type="InterPro" id="IPR037066">
    <property type="entry name" value="Plug_dom_sf"/>
</dbReference>
<dbReference type="PANTHER" id="PTHR30069:SF36">
    <property type="entry name" value="BLL6948 PROTEIN"/>
    <property type="match status" value="1"/>
</dbReference>
<evidence type="ECO:0000256" key="8">
    <source>
        <dbReference type="PROSITE-ProRule" id="PRU01360"/>
    </source>
</evidence>
<dbReference type="KEGG" id="chk:D4L85_05100"/>
<accession>A0A385SE72</accession>
<evidence type="ECO:0000256" key="4">
    <source>
        <dbReference type="ARBA" id="ARBA00022692"/>
    </source>
</evidence>
<dbReference type="Pfam" id="PF13715">
    <property type="entry name" value="CarbopepD_reg_2"/>
    <property type="match status" value="1"/>
</dbReference>
<evidence type="ECO:0000256" key="9">
    <source>
        <dbReference type="RuleBase" id="RU003357"/>
    </source>
</evidence>
<dbReference type="GO" id="GO:0044718">
    <property type="term" value="P:siderophore transmembrane transport"/>
    <property type="evidence" value="ECO:0007669"/>
    <property type="project" value="TreeGrafter"/>
</dbReference>
<dbReference type="PROSITE" id="PS52016">
    <property type="entry name" value="TONB_DEPENDENT_REC_3"/>
    <property type="match status" value="1"/>
</dbReference>
<gene>
    <name evidence="12" type="ORF">D4L85_05100</name>
</gene>
<keyword evidence="12" id="KW-0675">Receptor</keyword>
<dbReference type="InterPro" id="IPR039426">
    <property type="entry name" value="TonB-dep_rcpt-like"/>
</dbReference>
<evidence type="ECO:0000313" key="13">
    <source>
        <dbReference type="Proteomes" id="UP000266183"/>
    </source>
</evidence>
<organism evidence="12 13">
    <name type="scientific">Chryseolinea soli</name>
    <dbReference type="NCBI Taxonomy" id="2321403"/>
    <lineage>
        <taxon>Bacteria</taxon>
        <taxon>Pseudomonadati</taxon>
        <taxon>Bacteroidota</taxon>
        <taxon>Cytophagia</taxon>
        <taxon>Cytophagales</taxon>
        <taxon>Fulvivirgaceae</taxon>
        <taxon>Chryseolinea</taxon>
    </lineage>
</organism>